<dbReference type="EMBL" id="KN569344">
    <property type="protein sequence ID" value="KHJ84264.1"/>
    <property type="molecule type" value="Genomic_DNA"/>
</dbReference>
<keyword evidence="2" id="KW-1185">Reference proteome</keyword>
<protein>
    <recommendedName>
        <fullName evidence="3">F-box domain protein</fullName>
    </recommendedName>
</protein>
<organism evidence="1 2">
    <name type="scientific">Oesophagostomum dentatum</name>
    <name type="common">Nodular worm</name>
    <dbReference type="NCBI Taxonomy" id="61180"/>
    <lineage>
        <taxon>Eukaryota</taxon>
        <taxon>Metazoa</taxon>
        <taxon>Ecdysozoa</taxon>
        <taxon>Nematoda</taxon>
        <taxon>Chromadorea</taxon>
        <taxon>Rhabditida</taxon>
        <taxon>Rhabditina</taxon>
        <taxon>Rhabditomorpha</taxon>
        <taxon>Strongyloidea</taxon>
        <taxon>Strongylidae</taxon>
        <taxon>Oesophagostomum</taxon>
    </lineage>
</organism>
<evidence type="ECO:0008006" key="3">
    <source>
        <dbReference type="Google" id="ProtNLM"/>
    </source>
</evidence>
<name>A0A0B1SH59_OESDE</name>
<proteinExistence type="predicted"/>
<sequence>LCRIDLGFAPVVVPRFTLFINTILFELKKRTIRWKCSLARMAKRRFAKHMERKREYSHRTITNPDYTLKLELGEQLSSITPLYSTGFSSFFFHSSQRCSKKITDLDETLLLRIAHYLDGQCVLAVAQVCGKLRRIVAKNITALERKKSSPFDLFIDFNKRTDREDVRALKQRRRIRDAAYIGGCIRDVIPPLLLCQLRISFGNNVSVSHWIAEINDLYNKKRLIPISLNFSGGTFTRGIHAGGADLRCFTEPEFTTFIGSFIPHLEEVQLATARLFKLNLPSRFLFTMINLLSVFGVVYERPPLRYSINDLCKIIYMWRNSVTAHSCEVYIPRTHGFENVNWSQLGGAATLTQSKVTYIRIGHAFLDNVVLSFHLH</sequence>
<dbReference type="AlphaFoldDB" id="A0A0B1SH59"/>
<gene>
    <name evidence="1" type="ORF">OESDEN_16025</name>
</gene>
<dbReference type="CDD" id="cd09917">
    <property type="entry name" value="F-box_SF"/>
    <property type="match status" value="1"/>
</dbReference>
<dbReference type="Proteomes" id="UP000053660">
    <property type="component" value="Unassembled WGS sequence"/>
</dbReference>
<accession>A0A0B1SH59</accession>
<evidence type="ECO:0000313" key="1">
    <source>
        <dbReference type="EMBL" id="KHJ84264.1"/>
    </source>
</evidence>
<evidence type="ECO:0000313" key="2">
    <source>
        <dbReference type="Proteomes" id="UP000053660"/>
    </source>
</evidence>
<feature type="non-terminal residue" evidence="1">
    <location>
        <position position="1"/>
    </location>
</feature>
<dbReference type="SUPFAM" id="SSF81383">
    <property type="entry name" value="F-box domain"/>
    <property type="match status" value="1"/>
</dbReference>
<dbReference type="InterPro" id="IPR036047">
    <property type="entry name" value="F-box-like_dom_sf"/>
</dbReference>
<reference evidence="1 2" key="1">
    <citation type="submission" date="2014-03" db="EMBL/GenBank/DDBJ databases">
        <title>Draft genome of the hookworm Oesophagostomum dentatum.</title>
        <authorList>
            <person name="Mitreva M."/>
        </authorList>
    </citation>
    <scope>NUCLEOTIDE SEQUENCE [LARGE SCALE GENOMIC DNA]</scope>
    <source>
        <strain evidence="1 2">OD-Hann</strain>
    </source>
</reference>
<dbReference type="OrthoDB" id="5815644at2759"/>